<dbReference type="InterPro" id="IPR001789">
    <property type="entry name" value="Sig_transdc_resp-reg_receiver"/>
</dbReference>
<dbReference type="Pfam" id="PF00072">
    <property type="entry name" value="Response_reg"/>
    <property type="match status" value="1"/>
</dbReference>
<keyword evidence="3" id="KW-0597">Phosphoprotein</keyword>
<dbReference type="PROSITE" id="PS50110">
    <property type="entry name" value="RESPONSE_REGULATORY"/>
    <property type="match status" value="1"/>
</dbReference>
<accession>A0A382QF64</accession>
<dbReference type="SMART" id="SM00387">
    <property type="entry name" value="HATPase_c"/>
    <property type="match status" value="1"/>
</dbReference>
<dbReference type="Gene3D" id="3.40.50.2300">
    <property type="match status" value="1"/>
</dbReference>
<evidence type="ECO:0000256" key="5">
    <source>
        <dbReference type="ARBA" id="ARBA00022777"/>
    </source>
</evidence>
<dbReference type="PROSITE" id="PS50109">
    <property type="entry name" value="HIS_KIN"/>
    <property type="match status" value="1"/>
</dbReference>
<name>A0A382QF64_9ZZZZ</name>
<proteinExistence type="predicted"/>
<dbReference type="InterPro" id="IPR004358">
    <property type="entry name" value="Sig_transdc_His_kin-like_C"/>
</dbReference>
<dbReference type="SUPFAM" id="SSF52172">
    <property type="entry name" value="CheY-like"/>
    <property type="match status" value="1"/>
</dbReference>
<keyword evidence="4" id="KW-0808">Transferase</keyword>
<dbReference type="CDD" id="cd16922">
    <property type="entry name" value="HATPase_EvgS-ArcB-TorS-like"/>
    <property type="match status" value="1"/>
</dbReference>
<evidence type="ECO:0000256" key="3">
    <source>
        <dbReference type="ARBA" id="ARBA00022553"/>
    </source>
</evidence>
<feature type="domain" description="Histidine kinase" evidence="6">
    <location>
        <begin position="9"/>
        <end position="229"/>
    </location>
</feature>
<dbReference type="GO" id="GO:0000155">
    <property type="term" value="F:phosphorelay sensor kinase activity"/>
    <property type="evidence" value="ECO:0007669"/>
    <property type="project" value="InterPro"/>
</dbReference>
<dbReference type="Pfam" id="PF00512">
    <property type="entry name" value="HisKA"/>
    <property type="match status" value="1"/>
</dbReference>
<dbReference type="PANTHER" id="PTHR43547:SF2">
    <property type="entry name" value="HYBRID SIGNAL TRANSDUCTION HISTIDINE KINASE C"/>
    <property type="match status" value="1"/>
</dbReference>
<keyword evidence="5" id="KW-0418">Kinase</keyword>
<dbReference type="AlphaFoldDB" id="A0A382QF64"/>
<organism evidence="8">
    <name type="scientific">marine metagenome</name>
    <dbReference type="NCBI Taxonomy" id="408172"/>
    <lineage>
        <taxon>unclassified sequences</taxon>
        <taxon>metagenomes</taxon>
        <taxon>ecological metagenomes</taxon>
    </lineage>
</organism>
<feature type="domain" description="Response regulatory" evidence="7">
    <location>
        <begin position="236"/>
        <end position="333"/>
    </location>
</feature>
<sequence>QEKTHFFQNISHELRTPLTLMLNPLEDASGDYGQDERIAVALRNSKRLLRLVNQLLDFQKLDAGKRELVLVPIDLRAFIEMCADYFKSACAAKGVNFLVSCDGQLLESMTQPIWVNAELDALEKVTFNFLSNALKYTPSGGDIELGMFRVGEHVRLFVADTGPGISEEGQSKLFEVFSQVDETTTRAHEGTGLGLALVKSLVEEMGGQVGVESAPGEGSSFWADLPMGEAAKPLIDVLLVEGDEASLASVGAAIEASGRVGLVVTATSEEEALGFLEEQPVRCVVADHQIGGGDGLSLLERVAQSFPDSRRILLTDHAANDVMQRAVNRAWVH</sequence>
<dbReference type="InterPro" id="IPR003661">
    <property type="entry name" value="HisK_dim/P_dom"/>
</dbReference>
<gene>
    <name evidence="8" type="ORF">METZ01_LOCUS335745</name>
</gene>
<dbReference type="Pfam" id="PF02518">
    <property type="entry name" value="HATPase_c"/>
    <property type="match status" value="1"/>
</dbReference>
<dbReference type="SUPFAM" id="SSF55874">
    <property type="entry name" value="ATPase domain of HSP90 chaperone/DNA topoisomerase II/histidine kinase"/>
    <property type="match status" value="1"/>
</dbReference>
<evidence type="ECO:0000256" key="1">
    <source>
        <dbReference type="ARBA" id="ARBA00000085"/>
    </source>
</evidence>
<evidence type="ECO:0000256" key="4">
    <source>
        <dbReference type="ARBA" id="ARBA00022679"/>
    </source>
</evidence>
<evidence type="ECO:0000259" key="6">
    <source>
        <dbReference type="PROSITE" id="PS50109"/>
    </source>
</evidence>
<comment type="catalytic activity">
    <reaction evidence="1">
        <text>ATP + protein L-histidine = ADP + protein N-phospho-L-histidine.</text>
        <dbReference type="EC" id="2.7.13.3"/>
    </reaction>
</comment>
<evidence type="ECO:0000259" key="7">
    <source>
        <dbReference type="PROSITE" id="PS50110"/>
    </source>
</evidence>
<dbReference type="Gene3D" id="3.30.565.10">
    <property type="entry name" value="Histidine kinase-like ATPase, C-terminal domain"/>
    <property type="match status" value="1"/>
</dbReference>
<dbReference type="PANTHER" id="PTHR43547">
    <property type="entry name" value="TWO-COMPONENT HISTIDINE KINASE"/>
    <property type="match status" value="1"/>
</dbReference>
<reference evidence="8" key="1">
    <citation type="submission" date="2018-05" db="EMBL/GenBank/DDBJ databases">
        <authorList>
            <person name="Lanie J.A."/>
            <person name="Ng W.-L."/>
            <person name="Kazmierczak K.M."/>
            <person name="Andrzejewski T.M."/>
            <person name="Davidsen T.M."/>
            <person name="Wayne K.J."/>
            <person name="Tettelin H."/>
            <person name="Glass J.I."/>
            <person name="Rusch D."/>
            <person name="Podicherti R."/>
            <person name="Tsui H.-C.T."/>
            <person name="Winkler M.E."/>
        </authorList>
    </citation>
    <scope>NUCLEOTIDE SEQUENCE</scope>
</reference>
<feature type="non-terminal residue" evidence="8">
    <location>
        <position position="1"/>
    </location>
</feature>
<feature type="non-terminal residue" evidence="8">
    <location>
        <position position="333"/>
    </location>
</feature>
<dbReference type="Gene3D" id="1.10.287.130">
    <property type="match status" value="1"/>
</dbReference>
<dbReference type="SUPFAM" id="SSF47384">
    <property type="entry name" value="Homodimeric domain of signal transducing histidine kinase"/>
    <property type="match status" value="1"/>
</dbReference>
<dbReference type="InterPro" id="IPR036890">
    <property type="entry name" value="HATPase_C_sf"/>
</dbReference>
<dbReference type="InterPro" id="IPR003594">
    <property type="entry name" value="HATPase_dom"/>
</dbReference>
<dbReference type="InterPro" id="IPR011006">
    <property type="entry name" value="CheY-like_superfamily"/>
</dbReference>
<evidence type="ECO:0000256" key="2">
    <source>
        <dbReference type="ARBA" id="ARBA00012438"/>
    </source>
</evidence>
<dbReference type="FunFam" id="3.30.565.10:FF:000006">
    <property type="entry name" value="Sensor histidine kinase WalK"/>
    <property type="match status" value="1"/>
</dbReference>
<dbReference type="EMBL" id="UINC01113349">
    <property type="protein sequence ID" value="SVC82891.1"/>
    <property type="molecule type" value="Genomic_DNA"/>
</dbReference>
<evidence type="ECO:0000313" key="8">
    <source>
        <dbReference type="EMBL" id="SVC82891.1"/>
    </source>
</evidence>
<dbReference type="PRINTS" id="PR00344">
    <property type="entry name" value="BCTRLSENSOR"/>
</dbReference>
<protein>
    <recommendedName>
        <fullName evidence="2">histidine kinase</fullName>
        <ecNumber evidence="2">2.7.13.3</ecNumber>
    </recommendedName>
</protein>
<dbReference type="SMART" id="SM00388">
    <property type="entry name" value="HisKA"/>
    <property type="match status" value="1"/>
</dbReference>
<dbReference type="InterPro" id="IPR036097">
    <property type="entry name" value="HisK_dim/P_sf"/>
</dbReference>
<dbReference type="CDD" id="cd00082">
    <property type="entry name" value="HisKA"/>
    <property type="match status" value="1"/>
</dbReference>
<dbReference type="InterPro" id="IPR005467">
    <property type="entry name" value="His_kinase_dom"/>
</dbReference>
<dbReference type="EC" id="2.7.13.3" evidence="2"/>